<dbReference type="RefSeq" id="WP_117718070.1">
    <property type="nucleotide sequence ID" value="NZ_QSTP01000001.1"/>
</dbReference>
<reference evidence="1 2" key="1">
    <citation type="submission" date="2018-08" db="EMBL/GenBank/DDBJ databases">
        <title>A genome reference for cultivated species of the human gut microbiota.</title>
        <authorList>
            <person name="Zou Y."/>
            <person name="Xue W."/>
            <person name="Luo G."/>
        </authorList>
    </citation>
    <scope>NUCLEOTIDE SEQUENCE [LARGE SCALE GENOMIC DNA]</scope>
    <source>
        <strain evidence="1 2">OM07-13</strain>
    </source>
</reference>
<dbReference type="EMBL" id="QSTP01000001">
    <property type="protein sequence ID" value="RGM75312.1"/>
    <property type="molecule type" value="Genomic_DNA"/>
</dbReference>
<dbReference type="Proteomes" id="UP000260758">
    <property type="component" value="Unassembled WGS sequence"/>
</dbReference>
<protein>
    <submittedName>
        <fullName evidence="1">Uncharacterized protein</fullName>
    </submittedName>
</protein>
<organism evidence="1 2">
    <name type="scientific">Agathobacter rectalis</name>
    <dbReference type="NCBI Taxonomy" id="39491"/>
    <lineage>
        <taxon>Bacteria</taxon>
        <taxon>Bacillati</taxon>
        <taxon>Bacillota</taxon>
        <taxon>Clostridia</taxon>
        <taxon>Lachnospirales</taxon>
        <taxon>Lachnospiraceae</taxon>
        <taxon>Agathobacter</taxon>
    </lineage>
</organism>
<sequence>MSAQALANAVSMDEAFFRAVVQKLYEVVTKDGDDARTAMAKQLMSTWGAKNYDENALQFVMLSPTHASTVEEQLKNEKIGYMTFNDNYGNKCFIVNDENKDKLNDIIMSTIGFDPKYNKELTAEKFLEYAHDNKTEDIISIEFNDEKEMIDFKNKCYANRNGFVVADYQVNNNKFVVLALAKDLKTDKAGVDFITALASKSISDIQKGSMANDLNSAQLKLLKDAAIDYDATTVKTALNNITNGESFVIGNERSNNSPYIEFDADKNSITIYDYNESSRSYGISQEFDLSDFDVYNAKDRAAIKATLAKYFDAVENATIYKPEEFTKHLQKDNGELSNEYKKRRFKEYDKIFNNEIGKISPKQLADLQEGRPSYDTNLLKEYTDIIIAQKQYLKDKYRLNDLDLDNVISTLVVPGQLLEEIGKELPEETIEKLKNTKFIDNEGKQRDLYNTFLNTSKDNVDYTGFDKKQLPKEFVDIIKETNNDTLIFKTEKINAIAELFNLNCINIDKIHEIIDKSIELDCMDKDIRAELHEHFKYAVTKDEIAEELDKLISDYASKTDEKSKQKLEVFRDIKTHIEKTDIKRYDEVEIDVTKSQVQEKENEHERE</sequence>
<evidence type="ECO:0000313" key="2">
    <source>
        <dbReference type="Proteomes" id="UP000260758"/>
    </source>
</evidence>
<proteinExistence type="predicted"/>
<name>A0A3E4YL92_9FIRM</name>
<comment type="caution">
    <text evidence="1">The sequence shown here is derived from an EMBL/GenBank/DDBJ whole genome shotgun (WGS) entry which is preliminary data.</text>
</comment>
<accession>A0A3E4YL92</accession>
<dbReference type="AlphaFoldDB" id="A0A3E4YL92"/>
<evidence type="ECO:0000313" key="1">
    <source>
        <dbReference type="EMBL" id="RGM75312.1"/>
    </source>
</evidence>
<gene>
    <name evidence="1" type="ORF">DXB99_01905</name>
</gene>